<organism evidence="9 10">
    <name type="scientific">Thomasclavelia spiroformis</name>
    <dbReference type="NCBI Taxonomy" id="29348"/>
    <lineage>
        <taxon>Bacteria</taxon>
        <taxon>Bacillati</taxon>
        <taxon>Bacillota</taxon>
        <taxon>Erysipelotrichia</taxon>
        <taxon>Erysipelotrichales</taxon>
        <taxon>Coprobacillaceae</taxon>
        <taxon>Thomasclavelia</taxon>
    </lineage>
</organism>
<dbReference type="InterPro" id="IPR050250">
    <property type="entry name" value="Macrolide_Exporter_MacB"/>
</dbReference>
<dbReference type="InterPro" id="IPR003838">
    <property type="entry name" value="ABC3_permease_C"/>
</dbReference>
<proteinExistence type="inferred from homology"/>
<dbReference type="PANTHER" id="PTHR30572">
    <property type="entry name" value="MEMBRANE COMPONENT OF TRANSPORTER-RELATED"/>
    <property type="match status" value="1"/>
</dbReference>
<evidence type="ECO:0000259" key="8">
    <source>
        <dbReference type="Pfam" id="PF02687"/>
    </source>
</evidence>
<dbReference type="EMBL" id="NFLB01000001">
    <property type="protein sequence ID" value="OUQ06608.1"/>
    <property type="molecule type" value="Genomic_DNA"/>
</dbReference>
<comment type="caution">
    <text evidence="9">The sequence shown here is derived from an EMBL/GenBank/DDBJ whole genome shotgun (WGS) entry which is preliminary data.</text>
</comment>
<dbReference type="PANTHER" id="PTHR30572:SF4">
    <property type="entry name" value="ABC TRANSPORTER PERMEASE YTRF"/>
    <property type="match status" value="1"/>
</dbReference>
<feature type="transmembrane region" description="Helical" evidence="7">
    <location>
        <begin position="782"/>
        <end position="808"/>
    </location>
</feature>
<name>A0A1Y4QMV2_9FIRM</name>
<dbReference type="Proteomes" id="UP000196258">
    <property type="component" value="Unassembled WGS sequence"/>
</dbReference>
<evidence type="ECO:0000256" key="1">
    <source>
        <dbReference type="ARBA" id="ARBA00004651"/>
    </source>
</evidence>
<keyword evidence="2" id="KW-1003">Cell membrane</keyword>
<feature type="domain" description="ABC3 transporter permease C-terminal" evidence="8">
    <location>
        <begin position="700"/>
        <end position="815"/>
    </location>
</feature>
<keyword evidence="4 7" id="KW-1133">Transmembrane helix</keyword>
<evidence type="ECO:0000256" key="7">
    <source>
        <dbReference type="SAM" id="Phobius"/>
    </source>
</evidence>
<evidence type="ECO:0000256" key="4">
    <source>
        <dbReference type="ARBA" id="ARBA00022989"/>
    </source>
</evidence>
<feature type="domain" description="ABC3 transporter permease C-terminal" evidence="8">
    <location>
        <begin position="262"/>
        <end position="382"/>
    </location>
</feature>
<reference evidence="10" key="1">
    <citation type="submission" date="2017-04" db="EMBL/GenBank/DDBJ databases">
        <title>Function of individual gut microbiota members based on whole genome sequencing of pure cultures obtained from chicken caecum.</title>
        <authorList>
            <person name="Medvecky M."/>
            <person name="Cejkova D."/>
            <person name="Polansky O."/>
            <person name="Karasova D."/>
            <person name="Kubasova T."/>
            <person name="Cizek A."/>
            <person name="Rychlik I."/>
        </authorList>
    </citation>
    <scope>NUCLEOTIDE SEQUENCE [LARGE SCALE GENOMIC DNA]</scope>
    <source>
        <strain evidence="10">An149</strain>
    </source>
</reference>
<keyword evidence="5 7" id="KW-0472">Membrane</keyword>
<dbReference type="Pfam" id="PF02687">
    <property type="entry name" value="FtsX"/>
    <property type="match status" value="2"/>
</dbReference>
<comment type="similarity">
    <text evidence="6">Belongs to the ABC-4 integral membrane protein family.</text>
</comment>
<dbReference type="GO" id="GO:0022857">
    <property type="term" value="F:transmembrane transporter activity"/>
    <property type="evidence" value="ECO:0007669"/>
    <property type="project" value="TreeGrafter"/>
</dbReference>
<gene>
    <name evidence="9" type="ORF">B5E91_01395</name>
</gene>
<evidence type="ECO:0000256" key="2">
    <source>
        <dbReference type="ARBA" id="ARBA00022475"/>
    </source>
</evidence>
<evidence type="ECO:0000256" key="5">
    <source>
        <dbReference type="ARBA" id="ARBA00023136"/>
    </source>
</evidence>
<keyword evidence="3 7" id="KW-0812">Transmembrane</keyword>
<feature type="transmembrane region" description="Helical" evidence="7">
    <location>
        <begin position="309"/>
        <end position="336"/>
    </location>
</feature>
<evidence type="ECO:0000313" key="10">
    <source>
        <dbReference type="Proteomes" id="UP000196258"/>
    </source>
</evidence>
<feature type="transmembrane region" description="Helical" evidence="7">
    <location>
        <begin position="254"/>
        <end position="277"/>
    </location>
</feature>
<feature type="transmembrane region" description="Helical" evidence="7">
    <location>
        <begin position="700"/>
        <end position="721"/>
    </location>
</feature>
<protein>
    <submittedName>
        <fullName evidence="9">ABC transporter permease</fullName>
    </submittedName>
</protein>
<feature type="transmembrane region" description="Helical" evidence="7">
    <location>
        <begin position="25"/>
        <end position="50"/>
    </location>
</feature>
<evidence type="ECO:0000256" key="6">
    <source>
        <dbReference type="ARBA" id="ARBA00038076"/>
    </source>
</evidence>
<accession>A0A1Y4QMV2</accession>
<dbReference type="RefSeq" id="WP_087254119.1">
    <property type="nucleotide sequence ID" value="NZ_NFLB01000001.1"/>
</dbReference>
<evidence type="ECO:0000313" key="9">
    <source>
        <dbReference type="EMBL" id="OUQ06608.1"/>
    </source>
</evidence>
<comment type="subcellular location">
    <subcellularLocation>
        <location evidence="1">Cell membrane</location>
        <topology evidence="1">Multi-pass membrane protein</topology>
    </subcellularLocation>
</comment>
<feature type="transmembrane region" description="Helical" evidence="7">
    <location>
        <begin position="749"/>
        <end position="770"/>
    </location>
</feature>
<dbReference type="GO" id="GO:0005886">
    <property type="term" value="C:plasma membrane"/>
    <property type="evidence" value="ECO:0007669"/>
    <property type="project" value="UniProtKB-SubCell"/>
</dbReference>
<sequence>MLKNNNSMIIDTLAKKTIKNNKKSFSILFFTIALSALMLFCVITIGITYLDLSRLQNTRLNGAQYDIAIMNGFNDQQLNLLKNNNKVESVGIEVYAGFIKNTEFDETVEVGLLWCDDVFWQKQASLAKTKIEGTYPQAKNELMVTKEALKNCGKESLTVGDRILMTYENNRGVYNEEFIISGIWDGYGDKSVIYVSKEFYEQTGYNLEYDGILCIKLKSNYVMQATIDKIEQSLNLSQRQSFQPLPYIENSFKVLLGICGLGFVICLSAYLLIYNMLYLSVSRNIRYYGLLQSLGMTKKQLVKFIRKQILYIGIIAIVLGIFLAIVISFFLVPYVMKILGISISNLEIHFYPSVLILSVVVSVIAILWGIKKPIKMAANISPIEATKYYQKNMKIRNYKKTQNGNLFWQMAVEQVKKDKKKTIIVFLSLATSLSVFYCFTTIIDSQGKRTVIPNYWDGDFIIQNSTQTSENINSIQPIITNDLLKEIKEIKGIKEVHKTTGVPIIFPYDDFSNSWIKNFIEIRPYMSYEETISKYQSNPENYYGMLKGIDEAEFDYLNQILNGVVDKQDFLAGKTCIIQYPGFEVDQDYINNDKINFYLGNQLNEIKIGAISYEGYYGATRNIGADLIISQDYLDTLTDESYILNLNIKYDNSYDEQVENQILNLLKNNDDSNDLLIESKLDNMKVIQASQTDMMKVGTIIALLLLIEGILNYTNTIVCNIQNRKMTFSIMESIGMSRKQINKLLIREGLIYAICSILITLTVGTLITYLCFQSMNYMEISFTIPVIPLLCAIIIVIIICIFVPLFAYKKLFNQSSLIERLKESK</sequence>
<feature type="transmembrane region" description="Helical" evidence="7">
    <location>
        <begin position="423"/>
        <end position="443"/>
    </location>
</feature>
<evidence type="ECO:0000256" key="3">
    <source>
        <dbReference type="ARBA" id="ARBA00022692"/>
    </source>
</evidence>
<feature type="transmembrane region" description="Helical" evidence="7">
    <location>
        <begin position="348"/>
        <end position="370"/>
    </location>
</feature>
<dbReference type="AlphaFoldDB" id="A0A1Y4QMV2"/>